<accession>A0ABD2K8V4</accession>
<evidence type="ECO:0000313" key="1">
    <source>
        <dbReference type="EMBL" id="KAL3099347.1"/>
    </source>
</evidence>
<evidence type="ECO:0000313" key="2">
    <source>
        <dbReference type="Proteomes" id="UP001620626"/>
    </source>
</evidence>
<organism evidence="1 2">
    <name type="scientific">Heterodera trifolii</name>
    <dbReference type="NCBI Taxonomy" id="157864"/>
    <lineage>
        <taxon>Eukaryota</taxon>
        <taxon>Metazoa</taxon>
        <taxon>Ecdysozoa</taxon>
        <taxon>Nematoda</taxon>
        <taxon>Chromadorea</taxon>
        <taxon>Rhabditida</taxon>
        <taxon>Tylenchina</taxon>
        <taxon>Tylenchomorpha</taxon>
        <taxon>Tylenchoidea</taxon>
        <taxon>Heteroderidae</taxon>
        <taxon>Heteroderinae</taxon>
        <taxon>Heterodera</taxon>
    </lineage>
</organism>
<proteinExistence type="predicted"/>
<keyword evidence="2" id="KW-1185">Reference proteome</keyword>
<sequence length="289" mass="32651">MHYRSTKRNLQTLACSKNCKNTCTNAPPSVTSKLLLAQKLENLTGRTQSLFEQCIITSVRPHRTGPDRLQEPDGACGVRVLTYERMDALFFRTTNVSPPPDNKNTKARRSATIPVPHKQPTSWLSLVQHWAAYQFQRKKSTLLAALSKQTCLFLCSEQRRASRTSKGITDPLLLSIFDSKPVNALPNIHQEVVPTKAGPTLYMHHDRAKQSVKPYGVRALPHLHKSINSPNRFIKQQSCLFIVRRLLQAGETETTTKVAPQQQPSPFNVKNKCSSQSICPRRFRPTEQN</sequence>
<gene>
    <name evidence="1" type="ORF">niasHT_026768</name>
</gene>
<comment type="caution">
    <text evidence="1">The sequence shown here is derived from an EMBL/GenBank/DDBJ whole genome shotgun (WGS) entry which is preliminary data.</text>
</comment>
<dbReference type="AlphaFoldDB" id="A0ABD2K8V4"/>
<protein>
    <submittedName>
        <fullName evidence="1">Uncharacterized protein</fullName>
    </submittedName>
</protein>
<name>A0ABD2K8V4_9BILA</name>
<dbReference type="EMBL" id="JBICBT010000810">
    <property type="protein sequence ID" value="KAL3099347.1"/>
    <property type="molecule type" value="Genomic_DNA"/>
</dbReference>
<reference evidence="1 2" key="1">
    <citation type="submission" date="2024-10" db="EMBL/GenBank/DDBJ databases">
        <authorList>
            <person name="Kim D."/>
        </authorList>
    </citation>
    <scope>NUCLEOTIDE SEQUENCE [LARGE SCALE GENOMIC DNA]</scope>
    <source>
        <strain evidence="1">BH-2024</strain>
    </source>
</reference>
<dbReference type="Proteomes" id="UP001620626">
    <property type="component" value="Unassembled WGS sequence"/>
</dbReference>